<name>A0A7M4EZP3_CROPO</name>
<organism evidence="1 2">
    <name type="scientific">Crocodylus porosus</name>
    <name type="common">Saltwater crocodile</name>
    <name type="synonym">Estuarine crocodile</name>
    <dbReference type="NCBI Taxonomy" id="8502"/>
    <lineage>
        <taxon>Eukaryota</taxon>
        <taxon>Metazoa</taxon>
        <taxon>Chordata</taxon>
        <taxon>Craniata</taxon>
        <taxon>Vertebrata</taxon>
        <taxon>Euteleostomi</taxon>
        <taxon>Archelosauria</taxon>
        <taxon>Archosauria</taxon>
        <taxon>Crocodylia</taxon>
        <taxon>Longirostres</taxon>
        <taxon>Crocodylidae</taxon>
        <taxon>Crocodylus</taxon>
    </lineage>
</organism>
<accession>A0A7M4EZP3</accession>
<gene>
    <name evidence="1" type="primary">RSU1</name>
</gene>
<keyword evidence="2" id="KW-1185">Reference proteome</keyword>
<dbReference type="Gene3D" id="3.80.10.10">
    <property type="entry name" value="Ribonuclease Inhibitor"/>
    <property type="match status" value="1"/>
</dbReference>
<dbReference type="GeneTree" id="ENSGT00940000158676"/>
<dbReference type="AlphaFoldDB" id="A0A7M4EZP3"/>
<dbReference type="InterPro" id="IPR032675">
    <property type="entry name" value="LRR_dom_sf"/>
</dbReference>
<reference evidence="1" key="1">
    <citation type="submission" date="2025-08" db="UniProtKB">
        <authorList>
            <consortium name="Ensembl"/>
        </authorList>
    </citation>
    <scope>IDENTIFICATION</scope>
</reference>
<proteinExistence type="predicted"/>
<protein>
    <submittedName>
        <fullName evidence="1">Ras suppressor protein 1</fullName>
    </submittedName>
</protein>
<dbReference type="Ensembl" id="ENSCPRT00005019195.1">
    <property type="protein sequence ID" value="ENSCPRP00005016396.1"/>
    <property type="gene ID" value="ENSCPRG00005011434.1"/>
</dbReference>
<evidence type="ECO:0000313" key="2">
    <source>
        <dbReference type="Proteomes" id="UP000594220"/>
    </source>
</evidence>
<evidence type="ECO:0000313" key="1">
    <source>
        <dbReference type="Ensembl" id="ENSCPRP00005016396.1"/>
    </source>
</evidence>
<sequence>MSKSLKKLVEESRDKGQPELDLCDRGVSSMLDVPGLFTVSHITQLVLSHNKLTSWRRIASCQV</sequence>
<dbReference type="Proteomes" id="UP000594220">
    <property type="component" value="Unplaced"/>
</dbReference>
<reference evidence="1" key="2">
    <citation type="submission" date="2025-09" db="UniProtKB">
        <authorList>
            <consortium name="Ensembl"/>
        </authorList>
    </citation>
    <scope>IDENTIFICATION</scope>
</reference>